<dbReference type="EMBL" id="CADIKL010000014">
    <property type="protein sequence ID" value="CAB3791111.1"/>
    <property type="molecule type" value="Genomic_DNA"/>
</dbReference>
<dbReference type="SMART" id="SM00072">
    <property type="entry name" value="GuKc"/>
    <property type="match status" value="1"/>
</dbReference>
<dbReference type="GO" id="GO:0033863">
    <property type="term" value="F:ribose 1,5-bisphosphate phosphokinase activity"/>
    <property type="evidence" value="ECO:0007669"/>
    <property type="project" value="UniProtKB-UniRule"/>
</dbReference>
<dbReference type="NCBIfam" id="TIGR02322">
    <property type="entry name" value="phosphon_PhnN"/>
    <property type="match status" value="1"/>
</dbReference>
<dbReference type="GO" id="GO:0019634">
    <property type="term" value="P:organic phosphonate metabolic process"/>
    <property type="evidence" value="ECO:0007669"/>
    <property type="project" value="UniProtKB-UniRule"/>
</dbReference>
<organism evidence="8 9">
    <name type="scientific">Paraburkholderia caffeinitolerans</name>
    <dbReference type="NCBI Taxonomy" id="1723730"/>
    <lineage>
        <taxon>Bacteria</taxon>
        <taxon>Pseudomonadati</taxon>
        <taxon>Pseudomonadota</taxon>
        <taxon>Betaproteobacteria</taxon>
        <taxon>Burkholderiales</taxon>
        <taxon>Burkholderiaceae</taxon>
        <taxon>Paraburkholderia</taxon>
    </lineage>
</organism>
<dbReference type="GO" id="GO:0005524">
    <property type="term" value="F:ATP binding"/>
    <property type="evidence" value="ECO:0007669"/>
    <property type="project" value="UniProtKB-KW"/>
</dbReference>
<dbReference type="GO" id="GO:0006015">
    <property type="term" value="P:5-phosphoribose 1-diphosphate biosynthetic process"/>
    <property type="evidence" value="ECO:0007669"/>
    <property type="project" value="UniProtKB-UniRule"/>
</dbReference>
<dbReference type="UniPathway" id="UPA00087">
    <property type="reaction ID" value="UER00175"/>
</dbReference>
<name>A0A6J5G326_9BURK</name>
<keyword evidence="8" id="KW-0418">Kinase</keyword>
<evidence type="ECO:0000256" key="2">
    <source>
        <dbReference type="ARBA" id="ARBA00005069"/>
    </source>
</evidence>
<gene>
    <name evidence="6 8" type="primary">phnN</name>
    <name evidence="8" type="ORF">LMG28688_03239</name>
</gene>
<dbReference type="AlphaFoldDB" id="A0A6J5G326"/>
<evidence type="ECO:0000256" key="6">
    <source>
        <dbReference type="HAMAP-Rule" id="MF_00836"/>
    </source>
</evidence>
<evidence type="ECO:0000313" key="8">
    <source>
        <dbReference type="EMBL" id="CAB3791111.1"/>
    </source>
</evidence>
<comment type="pathway">
    <text evidence="2 6">Metabolic intermediate biosynthesis; 5-phospho-alpha-D-ribose 1-diphosphate biosynthesis; 5-phospho-alpha-D-ribose 1-diphosphate from D-ribose 5-phosphate (route II): step 3/3.</text>
</comment>
<evidence type="ECO:0000256" key="3">
    <source>
        <dbReference type="ARBA" id="ARBA00022679"/>
    </source>
</evidence>
<dbReference type="InterPro" id="IPR027417">
    <property type="entry name" value="P-loop_NTPase"/>
</dbReference>
<keyword evidence="4 6" id="KW-0547">Nucleotide-binding</keyword>
<evidence type="ECO:0000256" key="1">
    <source>
        <dbReference type="ARBA" id="ARBA00000373"/>
    </source>
</evidence>
<evidence type="ECO:0000313" key="9">
    <source>
        <dbReference type="Proteomes" id="UP000494119"/>
    </source>
</evidence>
<keyword evidence="9" id="KW-1185">Reference proteome</keyword>
<dbReference type="Proteomes" id="UP000494119">
    <property type="component" value="Unassembled WGS sequence"/>
</dbReference>
<dbReference type="Gene3D" id="3.40.50.300">
    <property type="entry name" value="P-loop containing nucleotide triphosphate hydrolases"/>
    <property type="match status" value="1"/>
</dbReference>
<feature type="binding site" evidence="6">
    <location>
        <begin position="14"/>
        <end position="21"/>
    </location>
    <ligand>
        <name>ATP</name>
        <dbReference type="ChEBI" id="CHEBI:30616"/>
    </ligand>
</feature>
<dbReference type="EC" id="2.7.4.23" evidence="6"/>
<reference evidence="8 9" key="1">
    <citation type="submission" date="2020-04" db="EMBL/GenBank/DDBJ databases">
        <authorList>
            <person name="De Canck E."/>
        </authorList>
    </citation>
    <scope>NUCLEOTIDE SEQUENCE [LARGE SCALE GENOMIC DNA]</scope>
    <source>
        <strain evidence="8 9">LMG 28688</strain>
    </source>
</reference>
<evidence type="ECO:0000256" key="5">
    <source>
        <dbReference type="ARBA" id="ARBA00022840"/>
    </source>
</evidence>
<proteinExistence type="inferred from homology"/>
<evidence type="ECO:0000259" key="7">
    <source>
        <dbReference type="SMART" id="SM00072"/>
    </source>
</evidence>
<dbReference type="HAMAP" id="MF_00836">
    <property type="entry name" value="PhnN"/>
    <property type="match status" value="1"/>
</dbReference>
<dbReference type="SUPFAM" id="SSF52540">
    <property type="entry name" value="P-loop containing nucleoside triphosphate hydrolases"/>
    <property type="match status" value="1"/>
</dbReference>
<sequence length="187" mass="20274">MTTRMKSRLIYVMGPSGAGKDSLLGFARARLASGGVLFAHRYITREVDGGENHIALTDAEFEARSRLGLFALQWRSHALRYGIGVEIDQWLALGCTVVLNGSRAYVNEALARYPHMTVVHVNAAQHVLAARLASRARETPEQIAARLARRAPFEVPAGAALTHIDNSGRLEDAGLAFVETVQRVAAG</sequence>
<comment type="function">
    <text evidence="6">Catalyzes the phosphorylation of ribose 1,5-bisphosphate to 5-phospho-D-ribosyl alpha-1-diphosphate (PRPP).</text>
</comment>
<keyword evidence="5 6" id="KW-0067">ATP-binding</keyword>
<feature type="domain" description="Guanylate kinase/L-type calcium channel beta subunit" evidence="7">
    <location>
        <begin position="6"/>
        <end position="185"/>
    </location>
</feature>
<evidence type="ECO:0000256" key="4">
    <source>
        <dbReference type="ARBA" id="ARBA00022741"/>
    </source>
</evidence>
<dbReference type="InterPro" id="IPR012699">
    <property type="entry name" value="PhnN"/>
</dbReference>
<accession>A0A6J5G326</accession>
<comment type="similarity">
    <text evidence="6">Belongs to the ribose 1,5-bisphosphokinase family.</text>
</comment>
<dbReference type="InterPro" id="IPR008145">
    <property type="entry name" value="GK/Ca_channel_bsu"/>
</dbReference>
<keyword evidence="3 6" id="KW-0808">Transferase</keyword>
<dbReference type="NCBIfam" id="NF007485">
    <property type="entry name" value="PRK10078.1"/>
    <property type="match status" value="1"/>
</dbReference>
<protein>
    <recommendedName>
        <fullName evidence="6">Ribose 1,5-bisphosphate phosphokinase PhnN</fullName>
        <ecNumber evidence="6">2.7.4.23</ecNumber>
    </recommendedName>
    <alternativeName>
        <fullName evidence="6">Ribose 1,5-bisphosphokinase</fullName>
    </alternativeName>
</protein>
<comment type="catalytic activity">
    <reaction evidence="1 6">
        <text>alpha-D-ribose 1,5-bisphosphate + ATP = 5-phospho-alpha-D-ribose 1-diphosphate + ADP</text>
        <dbReference type="Rhea" id="RHEA:20109"/>
        <dbReference type="ChEBI" id="CHEBI:30616"/>
        <dbReference type="ChEBI" id="CHEBI:58017"/>
        <dbReference type="ChEBI" id="CHEBI:68688"/>
        <dbReference type="ChEBI" id="CHEBI:456216"/>
        <dbReference type="EC" id="2.7.4.23"/>
    </reaction>
</comment>